<proteinExistence type="predicted"/>
<evidence type="ECO:0000313" key="2">
    <source>
        <dbReference type="Proteomes" id="UP001140094"/>
    </source>
</evidence>
<accession>A0A9W8HZP0</accession>
<organism evidence="1 2">
    <name type="scientific">Coemansia guatemalensis</name>
    <dbReference type="NCBI Taxonomy" id="2761395"/>
    <lineage>
        <taxon>Eukaryota</taxon>
        <taxon>Fungi</taxon>
        <taxon>Fungi incertae sedis</taxon>
        <taxon>Zoopagomycota</taxon>
        <taxon>Kickxellomycotina</taxon>
        <taxon>Kickxellomycetes</taxon>
        <taxon>Kickxellales</taxon>
        <taxon>Kickxellaceae</taxon>
        <taxon>Coemansia</taxon>
    </lineage>
</organism>
<name>A0A9W8HZP0_9FUNG</name>
<dbReference type="EMBL" id="JANBUO010000133">
    <property type="protein sequence ID" value="KAJ2807155.1"/>
    <property type="molecule type" value="Genomic_DNA"/>
</dbReference>
<keyword evidence="2" id="KW-1185">Reference proteome</keyword>
<dbReference type="AlphaFoldDB" id="A0A9W8HZP0"/>
<dbReference type="OrthoDB" id="5542985at2759"/>
<sequence length="140" mass="16245">MNTARTYAVHSARSIRAKAGRVPFLRSAQFLERARMYTDDKSPLEQSVVMEKISNTDDLRHEEFCKSFMDILRNSKAKPARTEQSDAAAVDDDKRLATEMQSLLRKQRIKVTPELLEKRKQLREQYPELFKDIPDSELDG</sequence>
<reference evidence="1" key="1">
    <citation type="submission" date="2022-07" db="EMBL/GenBank/DDBJ databases">
        <title>Phylogenomic reconstructions and comparative analyses of Kickxellomycotina fungi.</title>
        <authorList>
            <person name="Reynolds N.K."/>
            <person name="Stajich J.E."/>
            <person name="Barry K."/>
            <person name="Grigoriev I.V."/>
            <person name="Crous P."/>
            <person name="Smith M.E."/>
        </authorList>
    </citation>
    <scope>NUCLEOTIDE SEQUENCE</scope>
    <source>
        <strain evidence="1">NRRL 1565</strain>
    </source>
</reference>
<protein>
    <submittedName>
        <fullName evidence="1">Uncharacterized protein</fullName>
    </submittedName>
</protein>
<gene>
    <name evidence="1" type="ORF">H4R20_001401</name>
</gene>
<dbReference type="Proteomes" id="UP001140094">
    <property type="component" value="Unassembled WGS sequence"/>
</dbReference>
<evidence type="ECO:0000313" key="1">
    <source>
        <dbReference type="EMBL" id="KAJ2807155.1"/>
    </source>
</evidence>
<comment type="caution">
    <text evidence="1">The sequence shown here is derived from an EMBL/GenBank/DDBJ whole genome shotgun (WGS) entry which is preliminary data.</text>
</comment>